<dbReference type="SUPFAM" id="SSF55486">
    <property type="entry name" value="Metalloproteases ('zincins'), catalytic domain"/>
    <property type="match status" value="1"/>
</dbReference>
<accession>A0A094QME1</accession>
<dbReference type="InterPro" id="IPR018766">
    <property type="entry name" value="Zinicin_2"/>
</dbReference>
<dbReference type="InterPro" id="IPR042271">
    <property type="entry name" value="Zinicin_2_N"/>
</dbReference>
<dbReference type="Gene3D" id="1.20.150.30">
    <property type="entry name" value="Zincin-like metallopeptidase, N-terminal domain"/>
    <property type="match status" value="1"/>
</dbReference>
<dbReference type="PANTHER" id="PTHR39420">
    <property type="match status" value="1"/>
</dbReference>
<name>A0A094QME1_9ZZZZ</name>
<gene>
    <name evidence="1" type="ORF">GM51_14230</name>
</gene>
<evidence type="ECO:0000313" key="1">
    <source>
        <dbReference type="EMBL" id="KGA15701.1"/>
    </source>
</evidence>
<proteinExistence type="predicted"/>
<protein>
    <recommendedName>
        <fullName evidence="2">Hydrolase</fullName>
    </recommendedName>
</protein>
<dbReference type="PANTHER" id="PTHR39420:SF2">
    <property type="entry name" value="HYDROLASE"/>
    <property type="match status" value="1"/>
</dbReference>
<reference evidence="1" key="1">
    <citation type="submission" date="2014-06" db="EMBL/GenBank/DDBJ databases">
        <title>Key roles for freshwater Actinobacteria revealed by deep metagenomic sequencing.</title>
        <authorList>
            <person name="Ghai R."/>
            <person name="Mizuno C.M."/>
            <person name="Picazo A."/>
            <person name="Camacho A."/>
            <person name="Rodriguez-Valera F."/>
        </authorList>
    </citation>
    <scope>NUCLEOTIDE SEQUENCE</scope>
</reference>
<dbReference type="AlphaFoldDB" id="A0A094QME1"/>
<dbReference type="NCBIfam" id="TIGR03624">
    <property type="entry name" value="putative hydrolase"/>
    <property type="match status" value="1"/>
</dbReference>
<sequence length="444" mass="47175">MSIPFGFSPGSDDNNELASMLENMGRMLRNGGDPSGGSVNWTSAHTTSDQVIKSAGDPAITATDQERLRAAADLADLWLNEVTALPSAGHTVAGVTRAAWLANSFDSWKVMVQPVADGVAGAMTGMLPSGNEAGTVTFPEELLASLPPEVAENLRETLASPDFAAITGPLMAMAKSMGATMFGTQFGQALGQMTTEVLSNSDVGIPLASTGKPGLVVTNVDAFIKGLSIDESDARLYVTLRELAHQRLFMTAPWIQSQLLAAISDYARGVQIDTSAIEQAMTQIDPTNPESINSMMASSLFEPTKTPAQVAALTRIELLLALIEGWVNVVVTAAAGTRLPAASALEEVFRRRRATGGPAEKVLGGLIGLEMRPRRMREAAALWQRLSDTQGIAARDLLWSHPDLLPRDSDIDDIDAFLAMGSEDLMAELNKAIEADKNDPELNS</sequence>
<dbReference type="EMBL" id="JNSL01000105">
    <property type="protein sequence ID" value="KGA15701.1"/>
    <property type="molecule type" value="Genomic_DNA"/>
</dbReference>
<comment type="caution">
    <text evidence="1">The sequence shown here is derived from an EMBL/GenBank/DDBJ whole genome shotgun (WGS) entry which is preliminary data.</text>
</comment>
<evidence type="ECO:0008006" key="2">
    <source>
        <dbReference type="Google" id="ProtNLM"/>
    </source>
</evidence>
<organism evidence="1">
    <name type="scientific">freshwater metagenome</name>
    <dbReference type="NCBI Taxonomy" id="449393"/>
    <lineage>
        <taxon>unclassified sequences</taxon>
        <taxon>metagenomes</taxon>
        <taxon>ecological metagenomes</taxon>
    </lineage>
</organism>
<dbReference type="Pfam" id="PF10103">
    <property type="entry name" value="Zincin_2"/>
    <property type="match status" value="1"/>
</dbReference>